<protein>
    <submittedName>
        <fullName evidence="1">Uncharacterized protein</fullName>
    </submittedName>
</protein>
<dbReference type="EMBL" id="MLAG01000024">
    <property type="protein sequence ID" value="OOF82807.1"/>
    <property type="molecule type" value="Genomic_DNA"/>
</dbReference>
<dbReference type="Proteomes" id="UP000188573">
    <property type="component" value="Unassembled WGS sequence"/>
</dbReference>
<keyword evidence="2" id="KW-1185">Reference proteome</keyword>
<sequence length="108" mass="12587">MKIKSYTQKFTKTNCPTCGTRIRFTTKLIIPMVGSLVTGYIIADAPEIFQTKNDVIQMYESMNACMKYSYNYREHRDLCACALMETYGEFKFSNTKVRFEENLKNCSQ</sequence>
<reference evidence="1 2" key="1">
    <citation type="submission" date="2016-10" db="EMBL/GenBank/DDBJ databases">
        <title>Rodentibacter gen. nov. and new species.</title>
        <authorList>
            <person name="Christensen H."/>
        </authorList>
    </citation>
    <scope>NUCLEOTIDE SEQUENCE [LARGE SCALE GENOMIC DNA]</scope>
    <source>
        <strain evidence="1 2">Ac81</strain>
    </source>
</reference>
<accession>A0A1V3KYP5</accession>
<proteinExistence type="predicted"/>
<gene>
    <name evidence="1" type="ORF">BKG92_05365</name>
</gene>
<organism evidence="1 2">
    <name type="scientific">Rodentibacter ratti</name>
    <dbReference type="NCBI Taxonomy" id="1906745"/>
    <lineage>
        <taxon>Bacteria</taxon>
        <taxon>Pseudomonadati</taxon>
        <taxon>Pseudomonadota</taxon>
        <taxon>Gammaproteobacteria</taxon>
        <taxon>Pasteurellales</taxon>
        <taxon>Pasteurellaceae</taxon>
        <taxon>Rodentibacter</taxon>
    </lineage>
</organism>
<dbReference type="RefSeq" id="WP_077496288.1">
    <property type="nucleotide sequence ID" value="NZ_MLAG01000024.1"/>
</dbReference>
<evidence type="ECO:0000313" key="2">
    <source>
        <dbReference type="Proteomes" id="UP000188573"/>
    </source>
</evidence>
<dbReference type="AlphaFoldDB" id="A0A1V3KYP5"/>
<comment type="caution">
    <text evidence="1">The sequence shown here is derived from an EMBL/GenBank/DDBJ whole genome shotgun (WGS) entry which is preliminary data.</text>
</comment>
<evidence type="ECO:0000313" key="1">
    <source>
        <dbReference type="EMBL" id="OOF82807.1"/>
    </source>
</evidence>
<name>A0A1V3KYP5_9PAST</name>